<keyword evidence="2" id="KW-1185">Reference proteome</keyword>
<accession>A0ABQ0MCN3</accession>
<dbReference type="Proteomes" id="UP000815677">
    <property type="component" value="Unassembled WGS sequence"/>
</dbReference>
<name>A0ABQ0MCN3_MYCCL</name>
<reference evidence="1" key="1">
    <citation type="submission" date="2014-09" db="EMBL/GenBank/DDBJ databases">
        <title>Genome sequence of the luminous mushroom Mycena chlorophos for searching fungal bioluminescence genes.</title>
        <authorList>
            <person name="Tanaka Y."/>
            <person name="Kasuga D."/>
            <person name="Oba Y."/>
            <person name="Hase S."/>
            <person name="Sato K."/>
            <person name="Oba Y."/>
            <person name="Sakakibara Y."/>
        </authorList>
    </citation>
    <scope>NUCLEOTIDE SEQUENCE</scope>
</reference>
<sequence>MKAANVVHLHPSNEFQLPLHVSEEWAAEWYRVFSLQEENHEPLDVLEGGIKYVRLCSGRKEWIIERPEYPAIWQYIKEAMAQRLPLHVSEEWAAKWYRVFSPQEENRKPLDVLEGGIKYVHLRSGRKEWIIERPEYPATWQYIKEAMAQRVSQTGIGGLVIWGQPGIGKRLFLLYALALAIHEQRPAVWCDSDNEERIILFQVGRAPYALEGQTGWPADALVLVDSTGTARLVQPPAKFLRTGSRTFIVQATSPRELGCYRSWAKHKAAKMWPMDLWSAKELTALMHLLRDKNHPPPVTSCDLAMVPRDEHTRTYSAERLFELLGPSIRAIVDSLALIDTGNPQKDLAALLPPPNLFGCMADVANTVESSHANPPGFHFYFFAMPQEQFAPGKPKAQSYVNPLCEYVVPTKFLAGILLDTLKDRQWQEQYADSPHLRFWYAPQVAGALYEAAFAQLLEVNGKPLEMVFQDPSLRGVALAPPLTIHDVACEPHSGMQIGTLYAVPRGFASFDAYTLMPAPNTNDDSLLAVMLQTTFVCSHPVKNADLSAFFKALENRPDANKIRYVFVFVVPSMEIGWYWYCACAAAAVCCPGCGLRGDGSSAVVQVWTGEVQSHVRDALLQRS</sequence>
<gene>
    <name evidence="1" type="ORF">MCHLO_17153</name>
</gene>
<organism evidence="1 2">
    <name type="scientific">Mycena chlorophos</name>
    <name type="common">Agaric fungus</name>
    <name type="synonym">Agaricus chlorophos</name>
    <dbReference type="NCBI Taxonomy" id="658473"/>
    <lineage>
        <taxon>Eukaryota</taxon>
        <taxon>Fungi</taxon>
        <taxon>Dikarya</taxon>
        <taxon>Basidiomycota</taxon>
        <taxon>Agaricomycotina</taxon>
        <taxon>Agaricomycetes</taxon>
        <taxon>Agaricomycetidae</taxon>
        <taxon>Agaricales</taxon>
        <taxon>Marasmiineae</taxon>
        <taxon>Mycenaceae</taxon>
        <taxon>Mycena</taxon>
    </lineage>
</organism>
<dbReference type="EMBL" id="DF849975">
    <property type="protein sequence ID" value="GAT61094.1"/>
    <property type="molecule type" value="Genomic_DNA"/>
</dbReference>
<dbReference type="InterPro" id="IPR052980">
    <property type="entry name" value="Crinkler_effector"/>
</dbReference>
<protein>
    <recommendedName>
        <fullName evidence="3">Crinkler family protein</fullName>
    </recommendedName>
</protein>
<evidence type="ECO:0008006" key="3">
    <source>
        <dbReference type="Google" id="ProtNLM"/>
    </source>
</evidence>
<evidence type="ECO:0000313" key="2">
    <source>
        <dbReference type="Proteomes" id="UP000815677"/>
    </source>
</evidence>
<evidence type="ECO:0000313" key="1">
    <source>
        <dbReference type="EMBL" id="GAT61094.1"/>
    </source>
</evidence>
<proteinExistence type="predicted"/>
<dbReference type="PANTHER" id="PTHR33129">
    <property type="entry name" value="PROTEIN KINASE DOMAIN-CONTAINING PROTEIN-RELATED"/>
    <property type="match status" value="1"/>
</dbReference>